<dbReference type="PANTHER" id="PTHR42679:SF2">
    <property type="entry name" value="S-METHYL-5'-THIOADENOSINE PHOSPHORYLASE"/>
    <property type="match status" value="1"/>
</dbReference>
<dbReference type="InterPro" id="IPR000845">
    <property type="entry name" value="Nucleoside_phosphorylase_d"/>
</dbReference>
<comment type="subunit">
    <text evidence="3">Homotrimer.</text>
</comment>
<feature type="site" description="Important for substrate specificity" evidence="3">
    <location>
        <position position="221"/>
    </location>
</feature>
<comment type="caution">
    <text evidence="5">The sequence shown here is derived from an EMBL/GenBank/DDBJ whole genome shotgun (WGS) entry which is preliminary data.</text>
</comment>
<keyword evidence="6" id="KW-1185">Reference proteome</keyword>
<dbReference type="SUPFAM" id="SSF53167">
    <property type="entry name" value="Purine and uridine phosphorylases"/>
    <property type="match status" value="1"/>
</dbReference>
<dbReference type="OrthoDB" id="1523230at2"/>
<evidence type="ECO:0000313" key="6">
    <source>
        <dbReference type="Proteomes" id="UP000191980"/>
    </source>
</evidence>
<comment type="similarity">
    <text evidence="3">Belongs to the PNP/MTAP phosphorylase family. MTAP subfamily.</text>
</comment>
<feature type="site" description="Important for substrate specificity" evidence="3">
    <location>
        <position position="167"/>
    </location>
</feature>
<dbReference type="Proteomes" id="UP000191980">
    <property type="component" value="Unassembled WGS sequence"/>
</dbReference>
<keyword evidence="1 3" id="KW-0328">Glycosyltransferase</keyword>
<dbReference type="GO" id="GO:0019509">
    <property type="term" value="P:L-methionine salvage from methylthioadenosine"/>
    <property type="evidence" value="ECO:0007669"/>
    <property type="project" value="TreeGrafter"/>
</dbReference>
<evidence type="ECO:0000256" key="3">
    <source>
        <dbReference type="HAMAP-Rule" id="MF_01963"/>
    </source>
</evidence>
<dbReference type="GO" id="GO:0006166">
    <property type="term" value="P:purine ribonucleoside salvage"/>
    <property type="evidence" value="ECO:0007669"/>
    <property type="project" value="UniProtKB-UniRule"/>
</dbReference>
<proteinExistence type="inferred from homology"/>
<protein>
    <recommendedName>
        <fullName evidence="3">Probable S-methyl-5'-thioinosine phosphorylase</fullName>
        <ecNumber evidence="3">2.4.2.44</ecNumber>
    </recommendedName>
    <alternativeName>
        <fullName evidence="3">5'-methylthioinosine phosphorylase</fullName>
        <shortName evidence="3">MTI phosphorylase</shortName>
        <shortName evidence="3">MTIP</shortName>
    </alternativeName>
</protein>
<comment type="function">
    <text evidence="3">Catalyzes the reversible phosphorylation of S-methyl-5'-thioinosine (MTI) to hypoxanthine and 5-methylthioribose-1-phosphate. Involved in the breakdown of S-methyl-5'-thioadenosine (MTA), a major by-product of polyamine biosynthesis. Catabolism of (MTA) occurs via deamination to MTI and phosphorolysis to hypoxanthine.</text>
</comment>
<dbReference type="HAMAP" id="MF_01963">
    <property type="entry name" value="MTAP"/>
    <property type="match status" value="1"/>
</dbReference>
<dbReference type="EMBL" id="LPUF01000001">
    <property type="protein sequence ID" value="OQK16749.1"/>
    <property type="molecule type" value="Genomic_DNA"/>
</dbReference>
<comment type="miscellaneous">
    <text evidence="3">Although this enzyme belongs to the family of MTA phosphorylases based on sequence homology, it has been shown that conserved amino acid substitutions in the substrate binding pocket convert the substrate specificity of this enzyme from 6-aminopurines to 6-oxopurines.</text>
</comment>
<dbReference type="Gene3D" id="3.40.50.1580">
    <property type="entry name" value="Nucleoside phosphorylase domain"/>
    <property type="match status" value="1"/>
</dbReference>
<dbReference type="InterPro" id="IPR035994">
    <property type="entry name" value="Nucleoside_phosphorylase_sf"/>
</dbReference>
<evidence type="ECO:0000259" key="4">
    <source>
        <dbReference type="Pfam" id="PF01048"/>
    </source>
</evidence>
<dbReference type="GO" id="GO:0017061">
    <property type="term" value="F:S-methyl-5-thioadenosine phosphorylase activity"/>
    <property type="evidence" value="ECO:0007669"/>
    <property type="project" value="InterPro"/>
</dbReference>
<dbReference type="UniPathway" id="UPA00606"/>
<feature type="domain" description="Nucleoside phosphorylase" evidence="4">
    <location>
        <begin position="4"/>
        <end position="242"/>
    </location>
</feature>
<dbReference type="RefSeq" id="WP_080521372.1">
    <property type="nucleotide sequence ID" value="NZ_LPUF01000001.1"/>
</dbReference>
<dbReference type="AlphaFoldDB" id="A0A1V8M5C4"/>
<dbReference type="NCBIfam" id="NF006599">
    <property type="entry name" value="PRK09136.1"/>
    <property type="match status" value="1"/>
</dbReference>
<feature type="binding site" evidence="3">
    <location>
        <position position="186"/>
    </location>
    <ligand>
        <name>phosphate</name>
        <dbReference type="ChEBI" id="CHEBI:43474"/>
    </ligand>
</feature>
<dbReference type="CDD" id="cd09010">
    <property type="entry name" value="MTAP_SsMTAPII_like_MTIP"/>
    <property type="match status" value="1"/>
</dbReference>
<keyword evidence="3" id="KW-0660">Purine salvage</keyword>
<evidence type="ECO:0000313" key="5">
    <source>
        <dbReference type="EMBL" id="OQK16749.1"/>
    </source>
</evidence>
<comment type="caution">
    <text evidence="3">Lacks conserved residue(s) required for the propagation of feature annotation.</text>
</comment>
<comment type="catalytic activity">
    <reaction evidence="3">
        <text>S-methyl-5'-thioinosine + phosphate = 5-(methylsulfanyl)-alpha-D-ribose 1-phosphate + hypoxanthine</text>
        <dbReference type="Rhea" id="RHEA:30643"/>
        <dbReference type="ChEBI" id="CHEBI:17368"/>
        <dbReference type="ChEBI" id="CHEBI:43474"/>
        <dbReference type="ChEBI" id="CHEBI:48595"/>
        <dbReference type="ChEBI" id="CHEBI:58533"/>
        <dbReference type="EC" id="2.4.2.44"/>
    </reaction>
</comment>
<feature type="binding site" evidence="3">
    <location>
        <position position="10"/>
    </location>
    <ligand>
        <name>phosphate</name>
        <dbReference type="ChEBI" id="CHEBI:43474"/>
    </ligand>
</feature>
<comment type="pathway">
    <text evidence="3">Purine metabolism; purine nucleoside salvage.</text>
</comment>
<dbReference type="NCBIfam" id="TIGR01694">
    <property type="entry name" value="MTAP"/>
    <property type="match status" value="1"/>
</dbReference>
<accession>A0A1V8M5C4</accession>
<evidence type="ECO:0000256" key="1">
    <source>
        <dbReference type="ARBA" id="ARBA00022676"/>
    </source>
</evidence>
<feature type="binding site" evidence="3">
    <location>
        <begin position="209"/>
        <end position="211"/>
    </location>
    <ligand>
        <name>substrate</name>
    </ligand>
</feature>
<dbReference type="PANTHER" id="PTHR42679">
    <property type="entry name" value="S-METHYL-5'-THIOADENOSINE PHOSPHORYLASE"/>
    <property type="match status" value="1"/>
</dbReference>
<dbReference type="EC" id="2.4.2.44" evidence="3"/>
<evidence type="ECO:0000256" key="2">
    <source>
        <dbReference type="ARBA" id="ARBA00022679"/>
    </source>
</evidence>
<feature type="binding site" evidence="3">
    <location>
        <position position="185"/>
    </location>
    <ligand>
        <name>substrate</name>
    </ligand>
</feature>
<organism evidence="5 6">
    <name type="scientific">Methyloprofundus sedimenti</name>
    <dbReference type="NCBI Taxonomy" id="1420851"/>
    <lineage>
        <taxon>Bacteria</taxon>
        <taxon>Pseudomonadati</taxon>
        <taxon>Pseudomonadota</taxon>
        <taxon>Gammaproteobacteria</taxon>
        <taxon>Methylococcales</taxon>
        <taxon>Methylococcaceae</taxon>
        <taxon>Methyloprofundus</taxon>
    </lineage>
</organism>
<feature type="binding site" evidence="3">
    <location>
        <begin position="52"/>
        <end position="53"/>
    </location>
    <ligand>
        <name>phosphate</name>
        <dbReference type="ChEBI" id="CHEBI:43474"/>
    </ligand>
</feature>
<dbReference type="Pfam" id="PF01048">
    <property type="entry name" value="PNP_UDP_1"/>
    <property type="match status" value="1"/>
</dbReference>
<dbReference type="STRING" id="1420851.AU255_02245"/>
<gene>
    <name evidence="5" type="ORF">AU255_02245</name>
</gene>
<sequence length="247" mass="27191">MKTTAIIGGSGLTQIQAIKIIEQKYYQTPYGSPSSACSIGEFCGQQIIFLARHGDPHTIAPHKINYRANLWALKQAGAEQIIAVAAVGGITPEMYPARIAIPRQIIDYSYGREHTYFAEEKEAVKHIDFTFPYDENLRQQLINSAKLLQLNIQTNGVYGCTQGPRLETSAEIARMERDGCDLVGMTGMPEAVLARELEIPYACCAVIANWAAGKSAGEITMPEIIKNLGQGMADTEQLLQHFFLHTS</sequence>
<keyword evidence="2 3" id="KW-0808">Transferase</keyword>
<name>A0A1V8M5C4_9GAMM</name>
<dbReference type="GO" id="GO:0005829">
    <property type="term" value="C:cytosol"/>
    <property type="evidence" value="ECO:0007669"/>
    <property type="project" value="TreeGrafter"/>
</dbReference>
<reference evidence="5 6" key="1">
    <citation type="submission" date="2015-12" db="EMBL/GenBank/DDBJ databases">
        <authorList>
            <person name="Shamseldin A."/>
            <person name="Moawad H."/>
            <person name="Abd El-Rahim W.M."/>
            <person name="Sadowsky M.J."/>
        </authorList>
    </citation>
    <scope>NUCLEOTIDE SEQUENCE [LARGE SCALE GENOMIC DNA]</scope>
    <source>
        <strain evidence="5 6">WF1</strain>
    </source>
</reference>
<dbReference type="InterPro" id="IPR010044">
    <property type="entry name" value="MTAP"/>
</dbReference>